<comment type="caution">
    <text evidence="2">The sequence shown here is derived from an EMBL/GenBank/DDBJ whole genome shotgun (WGS) entry which is preliminary data.</text>
</comment>
<evidence type="ECO:0000313" key="2">
    <source>
        <dbReference type="EMBL" id="EFZ36549.1"/>
    </source>
</evidence>
<dbReference type="AlphaFoldDB" id="E7RQL1"/>
<dbReference type="Proteomes" id="UP000005580">
    <property type="component" value="Unassembled WGS sequence"/>
</dbReference>
<reference evidence="2" key="1">
    <citation type="submission" date="2011-01" db="EMBL/GenBank/DDBJ databases">
        <authorList>
            <person name="Muzny D."/>
            <person name="Qin X."/>
            <person name="Buhay C."/>
            <person name="Dugan-Rocha S."/>
            <person name="Ding Y."/>
            <person name="Chen G."/>
            <person name="Hawes A."/>
            <person name="Holder M."/>
            <person name="Jhangiani S."/>
            <person name="Johnson A."/>
            <person name="Khan Z."/>
            <person name="Li Z."/>
            <person name="Liu W."/>
            <person name="Liu X."/>
            <person name="Perez L."/>
            <person name="Shen H."/>
            <person name="Wang Q."/>
            <person name="Watt J."/>
            <person name="Xi L."/>
            <person name="Xin Y."/>
            <person name="Zhou J."/>
            <person name="Deng J."/>
            <person name="Jiang H."/>
            <person name="Liu Y."/>
            <person name="Qu J."/>
            <person name="Song X.-Z."/>
            <person name="Zhang L."/>
            <person name="Villasana D."/>
            <person name="Johnson A."/>
            <person name="Liu J."/>
            <person name="Liyanage D."/>
            <person name="Lorensuhewa L."/>
            <person name="Robinson T."/>
            <person name="Song A."/>
            <person name="Song B.-B."/>
            <person name="Dinh H."/>
            <person name="Thornton R."/>
            <person name="Coyle M."/>
            <person name="Francisco L."/>
            <person name="Jackson L."/>
            <person name="Javaid M."/>
            <person name="Korchina V."/>
            <person name="Kovar C."/>
            <person name="Mata R."/>
            <person name="Mathew T."/>
            <person name="Ngo R."/>
            <person name="Nguyen L."/>
            <person name="Nguyen N."/>
            <person name="Okwuonu G."/>
            <person name="Ongeri F."/>
            <person name="Pham C."/>
            <person name="Simmons D."/>
            <person name="Wilczek-Boney K."/>
            <person name="Hale W."/>
            <person name="Jakkamsetti A."/>
            <person name="Pham P."/>
            <person name="Ruth R."/>
            <person name="San Lucas F."/>
            <person name="Warren J."/>
            <person name="Zhang J."/>
            <person name="Zhao Z."/>
            <person name="Zhou C."/>
            <person name="Zhu D."/>
            <person name="Lee S."/>
            <person name="Bess C."/>
            <person name="Blankenburg K."/>
            <person name="Forbes L."/>
            <person name="Fu Q."/>
            <person name="Gubbala S."/>
            <person name="Hirani K."/>
            <person name="Jayaseelan J.C."/>
            <person name="Lara F."/>
            <person name="Munidasa M."/>
            <person name="Palculict T."/>
            <person name="Patil S."/>
            <person name="Pu L.-L."/>
            <person name="Saada N."/>
            <person name="Tang L."/>
            <person name="Weissenberger G."/>
            <person name="Zhu Y."/>
            <person name="Hemphill L."/>
            <person name="Shang Y."/>
            <person name="Youmans B."/>
            <person name="Ayvaz T."/>
            <person name="Ross M."/>
            <person name="Santibanez J."/>
            <person name="Aqrawi P."/>
            <person name="Gross S."/>
            <person name="Joshi V."/>
            <person name="Fowler G."/>
            <person name="Nazareth L."/>
            <person name="Reid J."/>
            <person name="Worley K."/>
            <person name="Petrosino J."/>
            <person name="Highlander S."/>
            <person name="Gibbs R."/>
        </authorList>
    </citation>
    <scope>NUCLEOTIDE SEQUENCE [LARGE SCALE GENOMIC DNA]</scope>
    <source>
        <strain evidence="2">ATCC 33269</strain>
    </source>
</reference>
<organism evidence="2 3">
    <name type="scientific">Hoylesella oralis ATCC 33269</name>
    <dbReference type="NCBI Taxonomy" id="873533"/>
    <lineage>
        <taxon>Bacteria</taxon>
        <taxon>Pseudomonadati</taxon>
        <taxon>Bacteroidota</taxon>
        <taxon>Bacteroidia</taxon>
        <taxon>Bacteroidales</taxon>
        <taxon>Prevotellaceae</taxon>
        <taxon>Hoylesella</taxon>
    </lineage>
</organism>
<evidence type="ECO:0000256" key="1">
    <source>
        <dbReference type="SAM" id="MobiDB-lite"/>
    </source>
</evidence>
<feature type="region of interest" description="Disordered" evidence="1">
    <location>
        <begin position="89"/>
        <end position="109"/>
    </location>
</feature>
<protein>
    <submittedName>
        <fullName evidence="2">Uncharacterized protein</fullName>
    </submittedName>
</protein>
<name>E7RQL1_9BACT</name>
<dbReference type="HOGENOM" id="CLU_159985_0_0_10"/>
<keyword evidence="3" id="KW-1185">Reference proteome</keyword>
<feature type="compositionally biased region" description="Basic and acidic residues" evidence="1">
    <location>
        <begin position="97"/>
        <end position="109"/>
    </location>
</feature>
<proteinExistence type="predicted"/>
<accession>E7RQL1</accession>
<sequence length="109" mass="12423">MKQELKLLMLEVEKKVGKEISAASDFERLARLFSLHHVNIKSGALKKVWNFVTIKEKPTAETLDKLALFVGFQSWKDFQQALHGTNDAGLNYEEEDATKKTEAKDETAR</sequence>
<gene>
    <name evidence="2" type="ORF">HMPREF0663_11462</name>
</gene>
<dbReference type="STRING" id="28134.SAMN05444288_2041"/>
<evidence type="ECO:0000313" key="3">
    <source>
        <dbReference type="Proteomes" id="UP000005580"/>
    </source>
</evidence>
<dbReference type="RefSeq" id="WP_004369599.1">
    <property type="nucleotide sequence ID" value="NZ_GL833119.1"/>
</dbReference>
<dbReference type="EMBL" id="AEPE02000005">
    <property type="protein sequence ID" value="EFZ36549.1"/>
    <property type="molecule type" value="Genomic_DNA"/>
</dbReference>